<dbReference type="InterPro" id="IPR029057">
    <property type="entry name" value="PRTase-like"/>
</dbReference>
<name>I3Y8Z5_THIV6</name>
<dbReference type="Gene3D" id="3.40.50.2020">
    <property type="match status" value="1"/>
</dbReference>
<gene>
    <name evidence="1" type="ordered locus">Thivi_1458</name>
</gene>
<dbReference type="KEGG" id="tvi:Thivi_1458"/>
<dbReference type="AlphaFoldDB" id="I3Y8Z5"/>
<dbReference type="EMBL" id="CP003154">
    <property type="protein sequence ID" value="AFL73463.1"/>
    <property type="molecule type" value="Genomic_DNA"/>
</dbReference>
<accession>I3Y8Z5</accession>
<dbReference type="SUPFAM" id="SSF53271">
    <property type="entry name" value="PRTase-like"/>
    <property type="match status" value="1"/>
</dbReference>
<evidence type="ECO:0000313" key="1">
    <source>
        <dbReference type="EMBL" id="AFL73463.1"/>
    </source>
</evidence>
<evidence type="ECO:0000313" key="2">
    <source>
        <dbReference type="Proteomes" id="UP000006062"/>
    </source>
</evidence>
<keyword evidence="2" id="KW-1185">Reference proteome</keyword>
<organism evidence="1 2">
    <name type="scientific">Thiocystis violascens (strain ATCC 17096 / DSM 198 / 6111)</name>
    <name type="common">Chromatium violascens</name>
    <dbReference type="NCBI Taxonomy" id="765911"/>
    <lineage>
        <taxon>Bacteria</taxon>
        <taxon>Pseudomonadati</taxon>
        <taxon>Pseudomonadota</taxon>
        <taxon>Gammaproteobacteria</taxon>
        <taxon>Chromatiales</taxon>
        <taxon>Chromatiaceae</taxon>
        <taxon>Thiocystis</taxon>
    </lineage>
</organism>
<protein>
    <submittedName>
        <fullName evidence="1">Uncharacterized protein</fullName>
    </submittedName>
</protein>
<sequence length="614" mass="67850">MVPPLEREAIRQAIKQRSSVLVFDDAAISGRTLHDLRVALNAWGAREIRTLIIANRMRTPAEAPNIDYYWRFDVPTMGREGHCPLCNALRLAENFSRSLVARSAAYNDLRDWMRHWAKVSPLSRWDKGLNPMPLAQILRKKYCYRIEATKHLTEIPICRSTGLVAHSAEIHAMTGRDDYGLSKIREQTCPEIRVELAATHILLFGDEFDQDVVIDLAGALIDAAAQLPSYSAYGSLAVLTVMQSLTLLRREAQAQVAKKAHTMFGTLIPPRHAQVLVAYLIGCGLADRQDEALRSAARLLSTRHCGVAEKLRALFRETRSPRGNLHAEPIPHLLDRLQKDLACDADEFMRAVDSVSALRDLVQELGTDLARCGHAENSPTSTYAERREGLLKCCDEAEKVLIGLVNPNADVSAARQSAIQRLKAVTSALEAIADCHFLRIDCKNEYRYHVFKSALVDLVASLGDWQSACAGKDVVQGERVVKFSATSGLSPSFGDAVSVWIPWNRAICAIVRDLVANTVWASKQTTDPWDPASLETADLWARIEYLDKSANICLANVSAQSASDVFNGVRDGARRKTRWDALGELGGSVEPLSTSGSQTFAVRILLPYAAFLGR</sequence>
<proteinExistence type="predicted"/>
<dbReference type="STRING" id="765911.Thivi_1458"/>
<dbReference type="HOGENOM" id="CLU_444754_0_0_6"/>
<reference evidence="1 2" key="1">
    <citation type="submission" date="2012-06" db="EMBL/GenBank/DDBJ databases">
        <title>Complete sequence of Thiocystis violascens DSM 198.</title>
        <authorList>
            <consortium name="US DOE Joint Genome Institute"/>
            <person name="Lucas S."/>
            <person name="Han J."/>
            <person name="Lapidus A."/>
            <person name="Cheng J.-F."/>
            <person name="Goodwin L."/>
            <person name="Pitluck S."/>
            <person name="Peters L."/>
            <person name="Ovchinnikova G."/>
            <person name="Teshima H."/>
            <person name="Detter J.C."/>
            <person name="Han C."/>
            <person name="Tapia R."/>
            <person name="Land M."/>
            <person name="Hauser L."/>
            <person name="Kyrpides N."/>
            <person name="Ivanova N."/>
            <person name="Pagani I."/>
            <person name="Vogl K."/>
            <person name="Liu Z."/>
            <person name="Frigaard N.-U."/>
            <person name="Bryant D."/>
            <person name="Woyke T."/>
        </authorList>
    </citation>
    <scope>NUCLEOTIDE SEQUENCE [LARGE SCALE GENOMIC DNA]</scope>
    <source>
        <strain evidence="2">ATCC 17096 / DSM 198 / 6111</strain>
    </source>
</reference>
<dbReference type="Proteomes" id="UP000006062">
    <property type="component" value="Chromosome"/>
</dbReference>